<feature type="region of interest" description="Disordered" evidence="1">
    <location>
        <begin position="1"/>
        <end position="64"/>
    </location>
</feature>
<protein>
    <submittedName>
        <fullName evidence="2">Uncharacterized protein</fullName>
    </submittedName>
</protein>
<reference evidence="2" key="1">
    <citation type="submission" date="2024-06" db="UniProtKB">
        <authorList>
            <consortium name="Ensembl"/>
        </authorList>
    </citation>
    <scope>IDENTIFICATION</scope>
</reference>
<feature type="compositionally biased region" description="Pro residues" evidence="1">
    <location>
        <begin position="1"/>
        <end position="10"/>
    </location>
</feature>
<evidence type="ECO:0000313" key="2">
    <source>
        <dbReference type="Ensembl" id="ENSMPUP00000016579.1"/>
    </source>
</evidence>
<dbReference type="HOGENOM" id="CLU_2873600_0_0_1"/>
<dbReference type="EMBL" id="AEYP01056926">
    <property type="status" value="NOT_ANNOTATED_CDS"/>
    <property type="molecule type" value="Genomic_DNA"/>
</dbReference>
<feature type="compositionally biased region" description="Low complexity" evidence="1">
    <location>
        <begin position="11"/>
        <end position="36"/>
    </location>
</feature>
<evidence type="ECO:0000256" key="1">
    <source>
        <dbReference type="SAM" id="MobiDB-lite"/>
    </source>
</evidence>
<dbReference type="AlphaFoldDB" id="M3YZ19"/>
<sequence>MPPPISPLPAPGEAAGFPGASTSTTVLSTSWWSPTLQRSQAGNEAGRERGREAGPSLSRAPNEE</sequence>
<dbReference type="InParanoid" id="M3YZ19"/>
<accession>M3YZ19</accession>
<organism evidence="2">
    <name type="scientific">Mustela putorius furo</name>
    <name type="common">European domestic ferret</name>
    <name type="synonym">Mustela furo</name>
    <dbReference type="NCBI Taxonomy" id="9669"/>
    <lineage>
        <taxon>Eukaryota</taxon>
        <taxon>Metazoa</taxon>
        <taxon>Chordata</taxon>
        <taxon>Craniata</taxon>
        <taxon>Vertebrata</taxon>
        <taxon>Euteleostomi</taxon>
        <taxon>Mammalia</taxon>
        <taxon>Eutheria</taxon>
        <taxon>Laurasiatheria</taxon>
        <taxon>Carnivora</taxon>
        <taxon>Caniformia</taxon>
        <taxon>Musteloidea</taxon>
        <taxon>Mustelidae</taxon>
        <taxon>Mustelinae</taxon>
        <taxon>Mustela</taxon>
    </lineage>
</organism>
<dbReference type="Ensembl" id="ENSMPUT00000016825.1">
    <property type="protein sequence ID" value="ENSMPUP00000016579.1"/>
    <property type="gene ID" value="ENSMPUG00000016682.1"/>
</dbReference>
<name>M3YZ19_MUSPF</name>
<proteinExistence type="predicted"/>